<evidence type="ECO:0000313" key="1">
    <source>
        <dbReference type="EMBL" id="MCI46219.1"/>
    </source>
</evidence>
<comment type="caution">
    <text evidence="1">The sequence shown here is derived from an EMBL/GenBank/DDBJ whole genome shotgun (WGS) entry which is preliminary data.</text>
</comment>
<protein>
    <submittedName>
        <fullName evidence="1">Uncharacterized protein</fullName>
    </submittedName>
</protein>
<organism evidence="1 2">
    <name type="scientific">Trifolium medium</name>
    <dbReference type="NCBI Taxonomy" id="97028"/>
    <lineage>
        <taxon>Eukaryota</taxon>
        <taxon>Viridiplantae</taxon>
        <taxon>Streptophyta</taxon>
        <taxon>Embryophyta</taxon>
        <taxon>Tracheophyta</taxon>
        <taxon>Spermatophyta</taxon>
        <taxon>Magnoliopsida</taxon>
        <taxon>eudicotyledons</taxon>
        <taxon>Gunneridae</taxon>
        <taxon>Pentapetalae</taxon>
        <taxon>rosids</taxon>
        <taxon>fabids</taxon>
        <taxon>Fabales</taxon>
        <taxon>Fabaceae</taxon>
        <taxon>Papilionoideae</taxon>
        <taxon>50 kb inversion clade</taxon>
        <taxon>NPAAA clade</taxon>
        <taxon>Hologalegina</taxon>
        <taxon>IRL clade</taxon>
        <taxon>Trifolieae</taxon>
        <taxon>Trifolium</taxon>
    </lineage>
</organism>
<keyword evidence="2" id="KW-1185">Reference proteome</keyword>
<evidence type="ECO:0000313" key="2">
    <source>
        <dbReference type="Proteomes" id="UP000265520"/>
    </source>
</evidence>
<dbReference type="EMBL" id="LXQA010354296">
    <property type="protein sequence ID" value="MCI46219.1"/>
    <property type="molecule type" value="Genomic_DNA"/>
</dbReference>
<feature type="non-terminal residue" evidence="1">
    <location>
        <position position="1"/>
    </location>
</feature>
<dbReference type="Proteomes" id="UP000265520">
    <property type="component" value="Unassembled WGS sequence"/>
</dbReference>
<reference evidence="1 2" key="1">
    <citation type="journal article" date="2018" name="Front. Plant Sci.">
        <title>Red Clover (Trifolium pratense) and Zigzag Clover (T. medium) - A Picture of Genomic Similarities and Differences.</title>
        <authorList>
            <person name="Dluhosova J."/>
            <person name="Istvanek J."/>
            <person name="Nedelnik J."/>
            <person name="Repkova J."/>
        </authorList>
    </citation>
    <scope>NUCLEOTIDE SEQUENCE [LARGE SCALE GENOMIC DNA]</scope>
    <source>
        <strain evidence="2">cv. 10/8</strain>
        <tissue evidence="1">Leaf</tissue>
    </source>
</reference>
<sequence length="76" mass="8557">CDGALRRAAEEVWRLFCHLRAAQERMARRASLLEDYIRNSQRMARCAASSGASRTLIVHRARRAEQVARCAGAKSI</sequence>
<accession>A0A392SC28</accession>
<dbReference type="AlphaFoldDB" id="A0A392SC28"/>
<name>A0A392SC28_9FABA</name>
<proteinExistence type="predicted"/>